<protein>
    <submittedName>
        <fullName evidence="1">Uncharacterized protein</fullName>
    </submittedName>
</protein>
<proteinExistence type="predicted"/>
<dbReference type="InParanoid" id="A0A7N2MLY1"/>
<evidence type="ECO:0000313" key="1">
    <source>
        <dbReference type="EnsemblPlants" id="QL09p046038:mrna"/>
    </source>
</evidence>
<dbReference type="EnsemblPlants" id="QL09p046038:mrna">
    <property type="protein sequence ID" value="QL09p046038:mrna"/>
    <property type="gene ID" value="QL09p046038"/>
</dbReference>
<sequence length="216" mass="25602">MGEIKQKIATLLARKSSHNDNDQYIQRCTPNCKKIPFFDGDMCKLDFIDWLLDLEEYFNFWKICDEEKVRLASNKLDNEAEEWWEDIQIDRKRRLLAKNEEGQNQNYHSQVHVLNKGKGLRVEKKQPITKEKFEVVKKGQDFQQVDELKLEKKIELIVEDHRNQEIVIIENIVEDPLEVKEPNQVIKAFEVFVYLERKISDFKGELEDEFVSSGGV</sequence>
<reference evidence="1 2" key="1">
    <citation type="journal article" date="2016" name="G3 (Bethesda)">
        <title>First Draft Assembly and Annotation of the Genome of a California Endemic Oak Quercus lobata Nee (Fagaceae).</title>
        <authorList>
            <person name="Sork V.L."/>
            <person name="Fitz-Gibbon S.T."/>
            <person name="Puiu D."/>
            <person name="Crepeau M."/>
            <person name="Gugger P.F."/>
            <person name="Sherman R."/>
            <person name="Stevens K."/>
            <person name="Langley C.H."/>
            <person name="Pellegrini M."/>
            <person name="Salzberg S.L."/>
        </authorList>
    </citation>
    <scope>NUCLEOTIDE SEQUENCE [LARGE SCALE GENOMIC DNA]</scope>
    <source>
        <strain evidence="1 2">cv. SW786</strain>
    </source>
</reference>
<name>A0A7N2MLY1_QUELO</name>
<dbReference type="AlphaFoldDB" id="A0A7N2MLY1"/>
<accession>A0A7N2MLY1</accession>
<dbReference type="EMBL" id="LRBV02000009">
    <property type="status" value="NOT_ANNOTATED_CDS"/>
    <property type="molecule type" value="Genomic_DNA"/>
</dbReference>
<evidence type="ECO:0000313" key="2">
    <source>
        <dbReference type="Proteomes" id="UP000594261"/>
    </source>
</evidence>
<dbReference type="Proteomes" id="UP000594261">
    <property type="component" value="Chromosome 9"/>
</dbReference>
<dbReference type="Gramene" id="QL09p046038:mrna">
    <property type="protein sequence ID" value="QL09p046038:mrna"/>
    <property type="gene ID" value="QL09p046038"/>
</dbReference>
<reference evidence="1" key="2">
    <citation type="submission" date="2021-01" db="UniProtKB">
        <authorList>
            <consortium name="EnsemblPlants"/>
        </authorList>
    </citation>
    <scope>IDENTIFICATION</scope>
</reference>
<keyword evidence="2" id="KW-1185">Reference proteome</keyword>
<organism evidence="1 2">
    <name type="scientific">Quercus lobata</name>
    <name type="common">Valley oak</name>
    <dbReference type="NCBI Taxonomy" id="97700"/>
    <lineage>
        <taxon>Eukaryota</taxon>
        <taxon>Viridiplantae</taxon>
        <taxon>Streptophyta</taxon>
        <taxon>Embryophyta</taxon>
        <taxon>Tracheophyta</taxon>
        <taxon>Spermatophyta</taxon>
        <taxon>Magnoliopsida</taxon>
        <taxon>eudicotyledons</taxon>
        <taxon>Gunneridae</taxon>
        <taxon>Pentapetalae</taxon>
        <taxon>rosids</taxon>
        <taxon>fabids</taxon>
        <taxon>Fagales</taxon>
        <taxon>Fagaceae</taxon>
        <taxon>Quercus</taxon>
    </lineage>
</organism>